<comment type="catalytic activity">
    <reaction evidence="5">
        <text>6-carboxyhexanoyl-[ACP] methyl ester + H2O = 6-carboxyhexanoyl-[ACP] + methanol + H(+)</text>
        <dbReference type="Rhea" id="RHEA:42700"/>
        <dbReference type="Rhea" id="RHEA-COMP:9955"/>
        <dbReference type="Rhea" id="RHEA-COMP:10186"/>
        <dbReference type="ChEBI" id="CHEBI:15377"/>
        <dbReference type="ChEBI" id="CHEBI:15378"/>
        <dbReference type="ChEBI" id="CHEBI:17790"/>
        <dbReference type="ChEBI" id="CHEBI:78846"/>
        <dbReference type="ChEBI" id="CHEBI:82735"/>
        <dbReference type="EC" id="3.1.1.85"/>
    </reaction>
</comment>
<dbReference type="STRING" id="1526571.AT746_18590"/>
<evidence type="ECO:0000313" key="7">
    <source>
        <dbReference type="EMBL" id="ALT00077.1"/>
    </source>
</evidence>
<dbReference type="NCBIfam" id="TIGR01738">
    <property type="entry name" value="bioH"/>
    <property type="match status" value="1"/>
</dbReference>
<comment type="similarity">
    <text evidence="5">Belongs to the AB hydrolase superfamily. Carboxylesterase BioH family.</text>
</comment>
<dbReference type="EMBL" id="CP013650">
    <property type="protein sequence ID" value="ALT00077.1"/>
    <property type="molecule type" value="Genomic_DNA"/>
</dbReference>
<feature type="binding site" evidence="5">
    <location>
        <begin position="83"/>
        <end position="84"/>
    </location>
    <ligand>
        <name>substrate</name>
    </ligand>
</feature>
<keyword evidence="3 5" id="KW-0093">Biotin biosynthesis</keyword>
<dbReference type="UniPathway" id="UPA00078"/>
<dbReference type="GO" id="GO:0090499">
    <property type="term" value="F:pimelyl-[acyl-carrier protein] methyl ester esterase activity"/>
    <property type="evidence" value="ECO:0007669"/>
    <property type="project" value="UniProtKB-EC"/>
</dbReference>
<name>A0A0U2ZP60_9ALTE</name>
<comment type="subunit">
    <text evidence="5">Monomer.</text>
</comment>
<feature type="binding site" evidence="5">
    <location>
        <position position="21"/>
    </location>
    <ligand>
        <name>substrate</name>
    </ligand>
</feature>
<dbReference type="PANTHER" id="PTHR43798:SF31">
    <property type="entry name" value="AB HYDROLASE SUPERFAMILY PROTEIN YCLE"/>
    <property type="match status" value="1"/>
</dbReference>
<organism evidence="7 8">
    <name type="scientific">Lacimicrobium alkaliphilum</name>
    <dbReference type="NCBI Taxonomy" id="1526571"/>
    <lineage>
        <taxon>Bacteria</taxon>
        <taxon>Pseudomonadati</taxon>
        <taxon>Pseudomonadota</taxon>
        <taxon>Gammaproteobacteria</taxon>
        <taxon>Alteromonadales</taxon>
        <taxon>Alteromonadaceae</taxon>
        <taxon>Lacimicrobium</taxon>
    </lineage>
</organism>
<dbReference type="GO" id="GO:0005737">
    <property type="term" value="C:cytoplasm"/>
    <property type="evidence" value="ECO:0007669"/>
    <property type="project" value="UniProtKB-SubCell"/>
</dbReference>
<keyword evidence="8" id="KW-1185">Reference proteome</keyword>
<evidence type="ECO:0000256" key="2">
    <source>
        <dbReference type="ARBA" id="ARBA00022490"/>
    </source>
</evidence>
<evidence type="ECO:0000313" key="8">
    <source>
        <dbReference type="Proteomes" id="UP000068447"/>
    </source>
</evidence>
<comment type="function">
    <text evidence="5">The physiological role of BioH is to remove the methyl group introduced by BioC when the pimeloyl moiety is complete. It allows to synthesize pimeloyl-ACP via the fatty acid synthetic pathway through the hydrolysis of the ester bonds of pimeloyl-ACP esters.</text>
</comment>
<dbReference type="InterPro" id="IPR050266">
    <property type="entry name" value="AB_hydrolase_sf"/>
</dbReference>
<feature type="active site" evidence="5">
    <location>
        <position position="208"/>
    </location>
</feature>
<dbReference type="InterPro" id="IPR010076">
    <property type="entry name" value="BioH"/>
</dbReference>
<feature type="domain" description="AB hydrolase-1" evidence="6">
    <location>
        <begin position="15"/>
        <end position="242"/>
    </location>
</feature>
<comment type="pathway">
    <text evidence="5">Cofactor biosynthesis; biotin biosynthesis.</text>
</comment>
<evidence type="ECO:0000256" key="5">
    <source>
        <dbReference type="HAMAP-Rule" id="MF_01260"/>
    </source>
</evidence>
<dbReference type="SUPFAM" id="SSF53474">
    <property type="entry name" value="alpha/beta-Hydrolases"/>
    <property type="match status" value="1"/>
</dbReference>
<dbReference type="PRINTS" id="PR00111">
    <property type="entry name" value="ABHYDROLASE"/>
</dbReference>
<dbReference type="GO" id="GO:0016020">
    <property type="term" value="C:membrane"/>
    <property type="evidence" value="ECO:0007669"/>
    <property type="project" value="TreeGrafter"/>
</dbReference>
<dbReference type="Pfam" id="PF00561">
    <property type="entry name" value="Abhydrolase_1"/>
    <property type="match status" value="1"/>
</dbReference>
<dbReference type="InterPro" id="IPR029058">
    <property type="entry name" value="AB_hydrolase_fold"/>
</dbReference>
<feature type="binding site" evidence="5">
    <location>
        <begin position="144"/>
        <end position="148"/>
    </location>
    <ligand>
        <name>substrate</name>
    </ligand>
</feature>
<protein>
    <recommendedName>
        <fullName evidence="5">Pimeloyl-[acyl-carrier protein] methyl ester esterase</fullName>
        <ecNumber evidence="5">3.1.1.85</ecNumber>
    </recommendedName>
    <alternativeName>
        <fullName evidence="5">Biotin synthesis protein BioH</fullName>
    </alternativeName>
    <alternativeName>
        <fullName evidence="5">Carboxylesterase BioH</fullName>
    </alternativeName>
</protein>
<dbReference type="GO" id="GO:0009102">
    <property type="term" value="P:biotin biosynthetic process"/>
    <property type="evidence" value="ECO:0007669"/>
    <property type="project" value="UniProtKB-UniRule"/>
</dbReference>
<evidence type="ECO:0000256" key="4">
    <source>
        <dbReference type="ARBA" id="ARBA00022801"/>
    </source>
</evidence>
<dbReference type="Gene3D" id="3.40.50.1820">
    <property type="entry name" value="alpha/beta hydrolase"/>
    <property type="match status" value="1"/>
</dbReference>
<dbReference type="OrthoDB" id="9780744at2"/>
<dbReference type="HAMAP" id="MF_01260">
    <property type="entry name" value="Carboxylester"/>
    <property type="match status" value="1"/>
</dbReference>
<feature type="active site" description="Nucleophile" evidence="5">
    <location>
        <position position="83"/>
    </location>
</feature>
<keyword evidence="2 5" id="KW-0963">Cytoplasm</keyword>
<gene>
    <name evidence="5" type="primary">bioH</name>
    <name evidence="7" type="ORF">AT746_18590</name>
</gene>
<keyword evidence="1 5" id="KW-0719">Serine esterase</keyword>
<evidence type="ECO:0000256" key="3">
    <source>
        <dbReference type="ARBA" id="ARBA00022756"/>
    </source>
</evidence>
<keyword evidence="4 5" id="KW-0378">Hydrolase</keyword>
<dbReference type="Proteomes" id="UP000068447">
    <property type="component" value="Chromosome"/>
</dbReference>
<dbReference type="AlphaFoldDB" id="A0A0U2ZP60"/>
<accession>A0A0U2ZP60</accession>
<dbReference type="EC" id="3.1.1.85" evidence="5"/>
<dbReference type="PANTHER" id="PTHR43798">
    <property type="entry name" value="MONOACYLGLYCEROL LIPASE"/>
    <property type="match status" value="1"/>
</dbReference>
<evidence type="ECO:0000256" key="1">
    <source>
        <dbReference type="ARBA" id="ARBA00022487"/>
    </source>
</evidence>
<feature type="active site" evidence="5">
    <location>
        <position position="236"/>
    </location>
</feature>
<feature type="binding site" evidence="5">
    <location>
        <position position="236"/>
    </location>
    <ligand>
        <name>substrate</name>
    </ligand>
</feature>
<dbReference type="InterPro" id="IPR000073">
    <property type="entry name" value="AB_hydrolase_1"/>
</dbReference>
<proteinExistence type="inferred from homology"/>
<comment type="subcellular location">
    <subcellularLocation>
        <location evidence="5">Cytoplasm</location>
    </subcellularLocation>
</comment>
<evidence type="ECO:0000259" key="6">
    <source>
        <dbReference type="Pfam" id="PF00561"/>
    </source>
</evidence>
<reference evidence="7 8" key="1">
    <citation type="submission" date="2015-12" db="EMBL/GenBank/DDBJ databases">
        <title>Complete genome of Lacimicrobium alkaliphilum KCTC 32984.</title>
        <authorList>
            <person name="Kim S.-G."/>
            <person name="Lee Y.-J."/>
        </authorList>
    </citation>
    <scope>NUCLEOTIDE SEQUENCE [LARGE SCALE GENOMIC DNA]</scope>
    <source>
        <strain evidence="7 8">YelD216</strain>
    </source>
</reference>
<dbReference type="KEGG" id="lal:AT746_18590"/>
<sequence>MLPLNAEHQGQGKELVFLHGWGLNSAVWKDLAKSLSHDYRITLTDLPGFGVNNRYCPRHYDLDTITEMVAGVLPQRAVVVGWSLGGLVAQKLAIEYSAKIDRLICVNSTPKFMAEPDWPGIKPEVLDAFASQLHSDIGATVNRFLAIQAMGSSRAKADILALRSLLDKRPPPVAEALSGGLKILQQADIRSQLKAIRCPTLRIYGKKDSLVPVAVMDEVERLQPHSVSMLFPAASHAPFISHASEFEQALRSYLAG</sequence>